<name>A0A9D1SL62_9FIRM</name>
<dbReference type="EMBL" id="DVNI01000019">
    <property type="protein sequence ID" value="HIU63652.1"/>
    <property type="molecule type" value="Genomic_DNA"/>
</dbReference>
<dbReference type="SUPFAM" id="SSF53822">
    <property type="entry name" value="Periplasmic binding protein-like I"/>
    <property type="match status" value="1"/>
</dbReference>
<dbReference type="PROSITE" id="PS51257">
    <property type="entry name" value="PROKAR_LIPOPROTEIN"/>
    <property type="match status" value="1"/>
</dbReference>
<evidence type="ECO:0000256" key="1">
    <source>
        <dbReference type="ARBA" id="ARBA00010062"/>
    </source>
</evidence>
<evidence type="ECO:0000313" key="7">
    <source>
        <dbReference type="Proteomes" id="UP000824099"/>
    </source>
</evidence>
<dbReference type="GO" id="GO:0006865">
    <property type="term" value="P:amino acid transport"/>
    <property type="evidence" value="ECO:0007669"/>
    <property type="project" value="UniProtKB-KW"/>
</dbReference>
<dbReference type="Pfam" id="PF13458">
    <property type="entry name" value="Peripla_BP_6"/>
    <property type="match status" value="1"/>
</dbReference>
<reference evidence="6" key="2">
    <citation type="journal article" date="2021" name="PeerJ">
        <title>Extensive microbial diversity within the chicken gut microbiome revealed by metagenomics and culture.</title>
        <authorList>
            <person name="Gilroy R."/>
            <person name="Ravi A."/>
            <person name="Getino M."/>
            <person name="Pursley I."/>
            <person name="Horton D.L."/>
            <person name="Alikhan N.F."/>
            <person name="Baker D."/>
            <person name="Gharbi K."/>
            <person name="Hall N."/>
            <person name="Watson M."/>
            <person name="Adriaenssens E.M."/>
            <person name="Foster-Nyarko E."/>
            <person name="Jarju S."/>
            <person name="Secka A."/>
            <person name="Antonio M."/>
            <person name="Oren A."/>
            <person name="Chaudhuri R.R."/>
            <person name="La Ragione R."/>
            <person name="Hildebrand F."/>
            <person name="Pallen M.J."/>
        </authorList>
    </citation>
    <scope>NUCLEOTIDE SEQUENCE</scope>
    <source>
        <strain evidence="6">CHK160-1198</strain>
    </source>
</reference>
<comment type="caution">
    <text evidence="6">The sequence shown here is derived from an EMBL/GenBank/DDBJ whole genome shotgun (WGS) entry which is preliminary data.</text>
</comment>
<dbReference type="PRINTS" id="PR00337">
    <property type="entry name" value="LEUILEVALBP"/>
</dbReference>
<dbReference type="CDD" id="cd06348">
    <property type="entry name" value="PBP1_ABC_HAAT-like"/>
    <property type="match status" value="1"/>
</dbReference>
<evidence type="ECO:0000256" key="4">
    <source>
        <dbReference type="ARBA" id="ARBA00022970"/>
    </source>
</evidence>
<keyword evidence="4" id="KW-0029">Amino-acid transport</keyword>
<dbReference type="InterPro" id="IPR000709">
    <property type="entry name" value="Leu_Ile_Val-bd"/>
</dbReference>
<reference evidence="6" key="1">
    <citation type="submission" date="2020-10" db="EMBL/GenBank/DDBJ databases">
        <authorList>
            <person name="Gilroy R."/>
        </authorList>
    </citation>
    <scope>NUCLEOTIDE SEQUENCE</scope>
    <source>
        <strain evidence="6">CHK160-1198</strain>
    </source>
</reference>
<dbReference type="InterPro" id="IPR028081">
    <property type="entry name" value="Leu-bd"/>
</dbReference>
<dbReference type="Proteomes" id="UP000824099">
    <property type="component" value="Unassembled WGS sequence"/>
</dbReference>
<sequence>MWGNKVSKKLTAAILSGVLAISVAGCGGAKENAKPAGDSGGAKIGVISYLTGGGAAYGKAIRQGFELAQSEINAAGKVKIDLLIEDSKGEKGEAINAMNKLIHKDNVVAILGPTLSGEMFAAGPIANQVGVPTMGTSTTAEGITEMGQFIFRNAIPEYAVIPQVIKATKDKLGLKRVALMYSNNNDQHVSAFKTYEKVLKENGIEIVTIESFADKDTDFSAQLTKIASLKPDAVVVAALYQEGALIMKKARDLGITVPFIGNNGFVSPQLITSAGAAANGLIIGTPWYPEKDSEIVKKFVAAYQAKYNELPDQFAAQAYDAVYLYAAALEKTGNNTDRKQLRDALANIKDIEGVTGNFSFDANRNPDMEINILEVVDGKFVEFKR</sequence>
<dbReference type="PANTHER" id="PTHR30483:SF6">
    <property type="entry name" value="PERIPLASMIC BINDING PROTEIN OF ABC TRANSPORTER FOR NATURAL AMINO ACIDS"/>
    <property type="match status" value="1"/>
</dbReference>
<evidence type="ECO:0000313" key="6">
    <source>
        <dbReference type="EMBL" id="HIU63652.1"/>
    </source>
</evidence>
<accession>A0A9D1SL62</accession>
<evidence type="ECO:0000256" key="3">
    <source>
        <dbReference type="ARBA" id="ARBA00022729"/>
    </source>
</evidence>
<evidence type="ECO:0000256" key="2">
    <source>
        <dbReference type="ARBA" id="ARBA00022448"/>
    </source>
</evidence>
<protein>
    <submittedName>
        <fullName evidence="6">ABC transporter substrate-binding protein</fullName>
    </submittedName>
</protein>
<dbReference type="Gene3D" id="3.40.50.2300">
    <property type="match status" value="2"/>
</dbReference>
<gene>
    <name evidence="6" type="ORF">IAB06_01245</name>
</gene>
<dbReference type="InterPro" id="IPR028082">
    <property type="entry name" value="Peripla_BP_I"/>
</dbReference>
<dbReference type="AlphaFoldDB" id="A0A9D1SL62"/>
<organism evidence="6 7">
    <name type="scientific">Candidatus Avacidaminococcus intestinavium</name>
    <dbReference type="NCBI Taxonomy" id="2840684"/>
    <lineage>
        <taxon>Bacteria</taxon>
        <taxon>Bacillati</taxon>
        <taxon>Bacillota</taxon>
        <taxon>Negativicutes</taxon>
        <taxon>Acidaminococcales</taxon>
        <taxon>Acidaminococcaceae</taxon>
        <taxon>Acidaminococcaceae incertae sedis</taxon>
        <taxon>Candidatus Avacidaminococcus</taxon>
    </lineage>
</organism>
<keyword evidence="3" id="KW-0732">Signal</keyword>
<comment type="similarity">
    <text evidence="1">Belongs to the leucine-binding protein family.</text>
</comment>
<dbReference type="InterPro" id="IPR051010">
    <property type="entry name" value="BCAA_transport"/>
</dbReference>
<evidence type="ECO:0000259" key="5">
    <source>
        <dbReference type="Pfam" id="PF13458"/>
    </source>
</evidence>
<keyword evidence="2" id="KW-0813">Transport</keyword>
<proteinExistence type="inferred from homology"/>
<dbReference type="PANTHER" id="PTHR30483">
    <property type="entry name" value="LEUCINE-SPECIFIC-BINDING PROTEIN"/>
    <property type="match status" value="1"/>
</dbReference>
<feature type="domain" description="Leucine-binding protein" evidence="5">
    <location>
        <begin position="43"/>
        <end position="378"/>
    </location>
</feature>